<dbReference type="SUPFAM" id="SSF117074">
    <property type="entry name" value="Hypothetical protein PA1324"/>
    <property type="match status" value="1"/>
</dbReference>
<feature type="domain" description="DUF11" evidence="6">
    <location>
        <begin position="2847"/>
        <end position="2952"/>
    </location>
</feature>
<dbReference type="Gene3D" id="2.60.40.740">
    <property type="match status" value="1"/>
</dbReference>
<dbReference type="InterPro" id="IPR051172">
    <property type="entry name" value="Chlamydia_OmcB"/>
</dbReference>
<feature type="domain" description="DUF7507" evidence="8">
    <location>
        <begin position="2605"/>
        <end position="2707"/>
    </location>
</feature>
<dbReference type="InterPro" id="IPR033764">
    <property type="entry name" value="Sdr_B"/>
</dbReference>
<reference evidence="10" key="1">
    <citation type="submission" date="2016-10" db="EMBL/GenBank/DDBJ databases">
        <authorList>
            <person name="Varghese N."/>
            <person name="Submissions S."/>
        </authorList>
    </citation>
    <scope>NUCLEOTIDE SEQUENCE [LARGE SCALE GENOMIC DNA]</scope>
    <source>
        <strain evidence="10">DSM 11593</strain>
    </source>
</reference>
<feature type="compositionally biased region" description="Polar residues" evidence="4">
    <location>
        <begin position="2456"/>
        <end position="2469"/>
    </location>
</feature>
<feature type="region of interest" description="Disordered" evidence="4">
    <location>
        <begin position="1705"/>
        <end position="1734"/>
    </location>
</feature>
<feature type="region of interest" description="Disordered" evidence="4">
    <location>
        <begin position="2443"/>
        <end position="2469"/>
    </location>
</feature>
<accession>A0A1H6L1S7</accession>
<dbReference type="NCBIfam" id="TIGR01451">
    <property type="entry name" value="B_ant_repeat"/>
    <property type="match status" value="11"/>
</dbReference>
<protein>
    <submittedName>
        <fullName evidence="9">Conserved repeat domain-containing protein</fullName>
    </submittedName>
</protein>
<feature type="domain" description="SD-repeat containing protein B" evidence="7">
    <location>
        <begin position="1102"/>
        <end position="1171"/>
    </location>
</feature>
<dbReference type="PANTHER" id="PTHR34819">
    <property type="entry name" value="LARGE CYSTEINE-RICH PERIPLASMIC PROTEIN OMCB"/>
    <property type="match status" value="1"/>
</dbReference>
<feature type="domain" description="DUF7507" evidence="8">
    <location>
        <begin position="2743"/>
        <end position="2831"/>
    </location>
</feature>
<dbReference type="InterPro" id="IPR047589">
    <property type="entry name" value="DUF11_rpt"/>
</dbReference>
<dbReference type="EMBL" id="FNXG01000002">
    <property type="protein sequence ID" value="SEH78086.1"/>
    <property type="molecule type" value="Genomic_DNA"/>
</dbReference>
<feature type="domain" description="DUF11" evidence="6">
    <location>
        <begin position="833"/>
        <end position="956"/>
    </location>
</feature>
<feature type="domain" description="DUF7507" evidence="8">
    <location>
        <begin position="1492"/>
        <end position="1593"/>
    </location>
</feature>
<dbReference type="Gene3D" id="2.60.40.10">
    <property type="entry name" value="Immunoglobulins"/>
    <property type="match status" value="7"/>
</dbReference>
<name>A0A1H6L1S7_9RHOB</name>
<keyword evidence="10" id="KW-1185">Reference proteome</keyword>
<dbReference type="STRING" id="65735.SAMN04488075_1012"/>
<feature type="domain" description="DUF7507" evidence="8">
    <location>
        <begin position="1985"/>
        <end position="2080"/>
    </location>
</feature>
<feature type="domain" description="DUF11" evidence="6">
    <location>
        <begin position="554"/>
        <end position="684"/>
    </location>
</feature>
<sequence length="3169" mass="325553">MKFGSSLVGLLTSSMLGLGLLAGGAHAQAAGLTLNINDAGFDPTPAGGSIEYSVRVDNGGNTRSAAETLSFAIPAGATYAGTSGGLSDCSPAPDLPGPGTVTCQIPELAPRQSLQGTVLLVPSTAGITTLSGELGAAGPVATEDTTVTMGADLDLSFVAPAEIRAGEFMEFQAVITNNGPYASTGTAFSMPLPASLSTDITMPAGCEIVGNTVSCLITQEIVAGDSITLDFRTQVLTDNASDITVAGSVDSDVTMPPDPDLSNDTGSFSVNVNPGTDVRLGKSRSPSGLVFVGQEVEFTLTPQFSGFAPLAAEITDNLPANYELVDVTATGAGWTCNAVNPVSCHYESAAGDAAEFVKPIIITAMPVADTATGVPVANIAEISAPGDVVPDNNQASDGGADIVQPATDLVARKSGPQHGLVTVGNAYDWRIWTHNAGNVGFAGTLVLTDSLPAGLELTAISAPAGWACSPTTGTGPLTVTCTSDNYTTAAPLGVGAATPAITLTTTVLTTGALENSLNVADENANYDDRDLSNNDIRVGVTSGDDADPDYQYADLRLEKAVADPGPHLAGDPVEFTITLHNDGPGTARDVRVLDRLEDLYFADSTTTGVTLGTQPEGGVCAVTRGSGFYSDLSCTIDELAAGESRVISFTALAGGNAGPKTNSADTYSTQTPDPNFANNAASAAYSVSARTDVTVQKTASHPDDSNVQAGQRLIYVLTASVPDTGLSDAENVTVTDALPPGLRIVGVTPSAGSCGPVSGMVDGITTAGSQLVCNLGTVTNGNARTVSIETVPSTGIANTTIINPVTVSTSTVEMDPANNAHQIRHHITQPSLDLITNKTDSADPLEVGNPTVYTVTVHNAGPSEAFDLVITDTLPAEGMRYDEIVSTSAGLVCAPVGAAPGSIGGQISCELPNLPVGETAEFQVQMTATERGRWTNHVQARSAEYDHEPLKTNNDVDETTAVFERANLKVTKVADPASVDLNEPFDWTITVENDTAVGIGLAENVVLADTLPANMEITGAVGTSGVGASCDAPIGGRDLICIIDDMQAGDLLTITLPVRVTAITASPQGFDNTAAVTTDSFEQDVSDNSATGAVEVSGASVSGAIWRDFNEDLARAAHDSGIAGLELALTGTDEWGNPVSRSISTDADGNYAFDLLPPGTYQVSYTPPTGDAYELGSALPGAVGGGTANDQTTIGAITVTTAAGATGNDFTLVPQAQIALSKQLAAPALQADGSYALTYTFRIRNDSQEPVSDLTLTDTLDSDFGSLVTGTPDHGQFSIGTPGGATVLASSDTGITLEIAGPVAAGATHTVAMELLVNPPLPRVAPSQTFTNNAEIEGNGDWSTQTPGDQSNDGANPVHGSQSPTSDTVDFTPAISVEKTAVLDGDDAAAAPGDVVSYSFTITNTGNTPLVDVTLADPLPGLVWDTTGTIARLNPGEQDTSTFTAHYVLTQDDIEAGGVDNTATALGRWAVDGVDDPTVSAADSANITALNEPGLTVVKAEVSHTVQEPTVIGDTIRYSFTITNTGNVELRDLVLTDAIAVAPDPAGSFSIGTLARAGQPGDTVTLYADYLVTQDDIDAGTVLNTAFVTGAHGPDDTPITAGSNEVETPLHPDPKMRVTKLPVEPLPDTPRAGDTISWTISIENTGNTRLQIGTITEPLANTTVGAPALTVLQPGDSTTATATHTLSQAEIDAGEVRNQVTVAGEVPGSGIPFKPTPSGNDPDDPNEDETVTPLPAVPSIALQKVLTSDVSEPLMPGAVIEFDFTIRNTGNVTLDNLVLTDDLADVELDDAALAGLSLAPAGEVTVTGSYVLTAADIEAGGLDNTATVTGDAPDGTGVEDDSGTGFDNDDPTPVTLLRNPQIALIKTISVAPTAPVGAGDQIEYAFEIRNTGNVALQNIDLTELVGGITLTGSRSAPLAVGEVDTDSFTGLYTLTQTDIDAGSFANSAEVSGTGTGPDGDPQQVTDISGTGVDNDTPTELLITPEPALEIVKEADDSQVTSPAAVNDLITYSFTVTNTGSVTLTDVTVTDPLLGGMFADNVIASLAPGAHEVLSAEYRVTADDIENGLVANTASVTGEYFDRETGGPLTTPPVNSEEIIVPLDQLPHLAVVKTADASAVTEPAQVGQVITYSFTVTNIGNVTIEDVDLTDPLPGLSQGSFTIGTLAPEASQTVTATYALTQADIDAAEVVNQAQATGSHEDEPVTDLSGPDLTTDEETVVPLVQAPGLDLVKHADGSALGDPAVAGQEISYSFTVTNTGNVTLTEVVVDDPLPGLSPGSFTIGELAPGAEVTVGPAVYAITEADIIAGNVSNRALASGVYGPPDDPQPFETPSRNDEGEEGPNVVPVISQPGIALVKQLAADIDPDSLTLGSEVRWTFTVTNIGNVPLDEVTVTEEMIGATVSGGPISLAVGASDSSSFTASYMVAQADLDAGQIINQARADGVFEDGDGTRHPVTDTSGTDLDNDDPTQTPLMQNPGIDLVKLADVSGLGDPAVAGQEVVYSFTVTNTGNVTLTDVVVDDPLPGLVLSGGPIASLAPDAVDTLTFSGRYALTQGDIDSGRTLENQATVTGNYTDPDGDPGQVTDLSGTETGTDQPTTVEFARLPGLELVKSADDSGISEVAQAGEEIIYSFTVTNTGNVTLTDVVVEDPLPGLVLSGAPIASLAPGETSEAITGVYAITAEDIIAAERPNTATASAVWTPEDGEPVEVESEESTAVVELGYPEIAFEITIGELRDLNGDGLMGEGDEVVFRFRVTNTGTVPLNDVDVDRSSLSLPLPGLVCTPVTLAPGESAFLECSGAGHIITAGDAARGEITLTGDATGASDAGVVVRASSAAATVPNIAAGGLALEKVAGVETAMIGDVVPYTIHVSNAAEGVAVSARLIDRLPEGFTYVAGTARLDGVPVEVEDSGRRIILDPVDILPGQTRALTLDARVGGSAKPGLHVNRAQLVSRITGAQIAPEASAPVRILADAVLQCSTVLGRVFDDRDQNGHMSRADEERGLPNVRLVAPNGLAIVTDAHGRFSVPCAAMPRAIGSNFMLKLDERTLPAGYRLTTENPRIVRVTPGMITRLDFGATLARLVRIDLAANAFDQGEMRPALRDGLRKMVGEIRDQAVMLRVTYLLAPQESEQAARRHLRLVEQQVRKLWSGEGRYKLNVETLIQRAGAAR</sequence>
<keyword evidence="3 5" id="KW-0732">Signal</keyword>
<evidence type="ECO:0000313" key="9">
    <source>
        <dbReference type="EMBL" id="SEH78086.1"/>
    </source>
</evidence>
<keyword evidence="2" id="KW-0964">Secreted</keyword>
<feature type="domain" description="DUF11" evidence="6">
    <location>
        <begin position="158"/>
        <end position="270"/>
    </location>
</feature>
<feature type="compositionally biased region" description="Acidic residues" evidence="4">
    <location>
        <begin position="1721"/>
        <end position="1730"/>
    </location>
</feature>
<feature type="domain" description="DUF7507" evidence="8">
    <location>
        <begin position="1614"/>
        <end position="1708"/>
    </location>
</feature>
<gene>
    <name evidence="9" type="ORF">SAMN04488075_1012</name>
</gene>
<dbReference type="Pfam" id="PF01345">
    <property type="entry name" value="DUF11"/>
    <property type="match status" value="7"/>
</dbReference>
<feature type="compositionally biased region" description="Polar residues" evidence="4">
    <location>
        <begin position="1341"/>
        <end position="1368"/>
    </location>
</feature>
<feature type="domain" description="DUF7507" evidence="8">
    <location>
        <begin position="2106"/>
        <end position="2205"/>
    </location>
</feature>
<evidence type="ECO:0000259" key="7">
    <source>
        <dbReference type="Pfam" id="PF17210"/>
    </source>
</evidence>
<dbReference type="InterPro" id="IPR013783">
    <property type="entry name" value="Ig-like_fold"/>
</dbReference>
<feature type="domain" description="DUF11" evidence="6">
    <location>
        <begin position="692"/>
        <end position="822"/>
    </location>
</feature>
<comment type="subcellular location">
    <subcellularLocation>
        <location evidence="1">Secreted</location>
    </subcellularLocation>
</comment>
<evidence type="ECO:0000256" key="3">
    <source>
        <dbReference type="ARBA" id="ARBA00022729"/>
    </source>
</evidence>
<dbReference type="Pfam" id="PF24346">
    <property type="entry name" value="DUF7507"/>
    <property type="match status" value="12"/>
</dbReference>
<dbReference type="InterPro" id="IPR001434">
    <property type="entry name" value="OmcB-like_DUF11"/>
</dbReference>
<evidence type="ECO:0000256" key="5">
    <source>
        <dbReference type="SAM" id="SignalP"/>
    </source>
</evidence>
<evidence type="ECO:0000259" key="6">
    <source>
        <dbReference type="Pfam" id="PF01345"/>
    </source>
</evidence>
<feature type="compositionally biased region" description="Acidic residues" evidence="4">
    <location>
        <begin position="1837"/>
        <end position="1850"/>
    </location>
</feature>
<feature type="region of interest" description="Disordered" evidence="4">
    <location>
        <begin position="2192"/>
        <end position="2213"/>
    </location>
</feature>
<evidence type="ECO:0000256" key="2">
    <source>
        <dbReference type="ARBA" id="ARBA00022525"/>
    </source>
</evidence>
<feature type="domain" description="DUF7507" evidence="8">
    <location>
        <begin position="2476"/>
        <end position="2574"/>
    </location>
</feature>
<dbReference type="InterPro" id="IPR055354">
    <property type="entry name" value="DUF7507"/>
</dbReference>
<feature type="region of interest" description="Disordered" evidence="4">
    <location>
        <begin position="2317"/>
        <end position="2341"/>
    </location>
</feature>
<feature type="domain" description="DUF7507" evidence="8">
    <location>
        <begin position="2350"/>
        <end position="2449"/>
    </location>
</feature>
<evidence type="ECO:0000259" key="8">
    <source>
        <dbReference type="Pfam" id="PF24346"/>
    </source>
</evidence>
<dbReference type="Pfam" id="PF17210">
    <property type="entry name" value="SdrD_B"/>
    <property type="match status" value="1"/>
</dbReference>
<feature type="domain" description="DUF7507" evidence="8">
    <location>
        <begin position="1372"/>
        <end position="1468"/>
    </location>
</feature>
<feature type="region of interest" description="Disordered" evidence="4">
    <location>
        <begin position="1333"/>
        <end position="1368"/>
    </location>
</feature>
<feature type="region of interest" description="Disordered" evidence="4">
    <location>
        <begin position="1594"/>
        <end position="1613"/>
    </location>
</feature>
<dbReference type="Proteomes" id="UP000199125">
    <property type="component" value="Unassembled WGS sequence"/>
</dbReference>
<feature type="domain" description="DUF11" evidence="6">
    <location>
        <begin position="421"/>
        <end position="535"/>
    </location>
</feature>
<evidence type="ECO:0000313" key="10">
    <source>
        <dbReference type="Proteomes" id="UP000199125"/>
    </source>
</evidence>
<proteinExistence type="predicted"/>
<feature type="signal peptide" evidence="5">
    <location>
        <begin position="1"/>
        <end position="27"/>
    </location>
</feature>
<dbReference type="OrthoDB" id="9773411at2"/>
<feature type="domain" description="DUF7507" evidence="8">
    <location>
        <begin position="1859"/>
        <end position="1955"/>
    </location>
</feature>
<dbReference type="PANTHER" id="PTHR34819:SF3">
    <property type="entry name" value="CELL SURFACE PROTEIN"/>
    <property type="match status" value="1"/>
</dbReference>
<feature type="domain" description="DUF7507" evidence="8">
    <location>
        <begin position="2225"/>
        <end position="2319"/>
    </location>
</feature>
<feature type="domain" description="DUF11" evidence="6">
    <location>
        <begin position="968"/>
        <end position="1092"/>
    </location>
</feature>
<dbReference type="GO" id="GO:0005576">
    <property type="term" value="C:extracellular region"/>
    <property type="evidence" value="ECO:0007669"/>
    <property type="project" value="UniProtKB-SubCell"/>
</dbReference>
<feature type="domain" description="DUF7507" evidence="8">
    <location>
        <begin position="1738"/>
        <end position="1840"/>
    </location>
</feature>
<organism evidence="9 10">
    <name type="scientific">Paracoccus alkenifer</name>
    <dbReference type="NCBI Taxonomy" id="65735"/>
    <lineage>
        <taxon>Bacteria</taxon>
        <taxon>Pseudomonadati</taxon>
        <taxon>Pseudomonadota</taxon>
        <taxon>Alphaproteobacteria</taxon>
        <taxon>Rhodobacterales</taxon>
        <taxon>Paracoccaceae</taxon>
        <taxon>Paracoccus</taxon>
    </lineage>
</organism>
<evidence type="ECO:0000256" key="4">
    <source>
        <dbReference type="SAM" id="MobiDB-lite"/>
    </source>
</evidence>
<evidence type="ECO:0000256" key="1">
    <source>
        <dbReference type="ARBA" id="ARBA00004613"/>
    </source>
</evidence>
<feature type="region of interest" description="Disordered" evidence="4">
    <location>
        <begin position="1825"/>
        <end position="1852"/>
    </location>
</feature>
<feature type="chain" id="PRO_5011748655" evidence="5">
    <location>
        <begin position="28"/>
        <end position="3169"/>
    </location>
</feature>